<feature type="transmembrane region" description="Helical" evidence="7">
    <location>
        <begin position="203"/>
        <end position="226"/>
    </location>
</feature>
<dbReference type="InterPro" id="IPR011723">
    <property type="entry name" value="Znf/thioredoxin_put"/>
</dbReference>
<reference evidence="10 11" key="1">
    <citation type="submission" date="2016-12" db="EMBL/GenBank/DDBJ databases">
        <authorList>
            <person name="Song W.-J."/>
            <person name="Kurnit D.M."/>
        </authorList>
    </citation>
    <scope>NUCLEOTIDE SEQUENCE [LARGE SCALE GENOMIC DNA]</scope>
    <source>
        <strain evidence="10 11">DSM 11393</strain>
    </source>
</reference>
<dbReference type="Pfam" id="PF13717">
    <property type="entry name" value="Zn_ribbon_4"/>
    <property type="match status" value="1"/>
</dbReference>
<dbReference type="GO" id="GO:0016020">
    <property type="term" value="C:membrane"/>
    <property type="evidence" value="ECO:0007669"/>
    <property type="project" value="UniProtKB-SubCell"/>
</dbReference>
<evidence type="ECO:0000256" key="2">
    <source>
        <dbReference type="ARBA" id="ARBA00022692"/>
    </source>
</evidence>
<feature type="transmembrane region" description="Helical" evidence="7">
    <location>
        <begin position="342"/>
        <end position="364"/>
    </location>
</feature>
<organism evidence="10 11">
    <name type="scientific">Desulfovibrio litoralis DSM 11393</name>
    <dbReference type="NCBI Taxonomy" id="1121455"/>
    <lineage>
        <taxon>Bacteria</taxon>
        <taxon>Pseudomonadati</taxon>
        <taxon>Thermodesulfobacteriota</taxon>
        <taxon>Desulfovibrionia</taxon>
        <taxon>Desulfovibrionales</taxon>
        <taxon>Desulfovibrionaceae</taxon>
        <taxon>Desulfovibrio</taxon>
    </lineage>
</organism>
<proteinExistence type="predicted"/>
<feature type="compositionally biased region" description="Polar residues" evidence="6">
    <location>
        <begin position="48"/>
        <end position="64"/>
    </location>
</feature>
<feature type="coiled-coil region" evidence="5">
    <location>
        <begin position="74"/>
        <end position="101"/>
    </location>
</feature>
<feature type="transmembrane region" description="Helical" evidence="7">
    <location>
        <begin position="294"/>
        <end position="322"/>
    </location>
</feature>
<comment type="subcellular location">
    <subcellularLocation>
        <location evidence="1">Membrane</location>
        <topology evidence="1">Multi-pass membrane protein</topology>
    </subcellularLocation>
</comment>
<feature type="transmembrane region" description="Helical" evidence="7">
    <location>
        <begin position="246"/>
        <end position="273"/>
    </location>
</feature>
<feature type="region of interest" description="Disordered" evidence="6">
    <location>
        <begin position="48"/>
        <end position="74"/>
    </location>
</feature>
<evidence type="ECO:0000259" key="8">
    <source>
        <dbReference type="Pfam" id="PF04893"/>
    </source>
</evidence>
<dbReference type="STRING" id="1121455.SAMN02745728_01560"/>
<protein>
    <submittedName>
        <fullName evidence="10">Uncharacterized protein</fullName>
    </submittedName>
</protein>
<dbReference type="AlphaFoldDB" id="A0A1M7T5G2"/>
<evidence type="ECO:0000256" key="5">
    <source>
        <dbReference type="SAM" id="Coils"/>
    </source>
</evidence>
<keyword evidence="3 7" id="KW-1133">Transmembrane helix</keyword>
<feature type="domain" description="Zinc finger/thioredoxin putative" evidence="9">
    <location>
        <begin position="1"/>
        <end position="36"/>
    </location>
</feature>
<name>A0A1M7T5G2_9BACT</name>
<keyword evidence="11" id="KW-1185">Reference proteome</keyword>
<dbReference type="RefSeq" id="WP_072697255.1">
    <property type="nucleotide sequence ID" value="NZ_FRDI01000007.1"/>
</dbReference>
<evidence type="ECO:0000313" key="10">
    <source>
        <dbReference type="EMBL" id="SHN65969.1"/>
    </source>
</evidence>
<evidence type="ECO:0000256" key="6">
    <source>
        <dbReference type="SAM" id="MobiDB-lite"/>
    </source>
</evidence>
<dbReference type="InterPro" id="IPR006977">
    <property type="entry name" value="Yip1_dom"/>
</dbReference>
<gene>
    <name evidence="10" type="ORF">SAMN02745728_01560</name>
</gene>
<sequence>MHITCPKCGFSAEIDLNKLSPTAVIANCPQCQNRFRFRELNQADEVINNSDLSEQNVNHENSPLNRDFDESAENNDYDKNAQQLFDDNQRAQNKRENEEKQNKAKSIWDELEAEHELEAQKRKQNKTDEDAWLNAHKPNSINLKKESKMSNWQQKLGLNNIDYSKIPWEHPGELGYAGAFFETCKRIILSPYRFFEGMQPIQSLLPAFAFACFWKFFDMILTVIYHPEIFNRLIESTSLKEADTSTHIIGSVVAAFVVSGMLFGILLLFALLLSLTTRFIVGKRPSFSQCFAIVCYPNTILILSVLPFTILILPVFIVSMFYQFVAIHKGLKLSIGEFAKVAGVLVLCFVLFLIVLQQFVASYITM</sequence>
<evidence type="ECO:0000256" key="1">
    <source>
        <dbReference type="ARBA" id="ARBA00004141"/>
    </source>
</evidence>
<keyword evidence="5" id="KW-0175">Coiled coil</keyword>
<evidence type="ECO:0000256" key="3">
    <source>
        <dbReference type="ARBA" id="ARBA00022989"/>
    </source>
</evidence>
<evidence type="ECO:0000313" key="11">
    <source>
        <dbReference type="Proteomes" id="UP000186469"/>
    </source>
</evidence>
<accession>A0A1M7T5G2</accession>
<dbReference type="EMBL" id="FRDI01000007">
    <property type="protein sequence ID" value="SHN65969.1"/>
    <property type="molecule type" value="Genomic_DNA"/>
</dbReference>
<dbReference type="OrthoDB" id="5469864at2"/>
<keyword evidence="4 7" id="KW-0472">Membrane</keyword>
<dbReference type="Pfam" id="PF04893">
    <property type="entry name" value="Yip1"/>
    <property type="match status" value="1"/>
</dbReference>
<dbReference type="Proteomes" id="UP000186469">
    <property type="component" value="Unassembled WGS sequence"/>
</dbReference>
<evidence type="ECO:0000259" key="9">
    <source>
        <dbReference type="Pfam" id="PF13717"/>
    </source>
</evidence>
<evidence type="ECO:0000256" key="7">
    <source>
        <dbReference type="SAM" id="Phobius"/>
    </source>
</evidence>
<keyword evidence="2 7" id="KW-0812">Transmembrane</keyword>
<feature type="domain" description="Yip1" evidence="8">
    <location>
        <begin position="186"/>
        <end position="355"/>
    </location>
</feature>
<evidence type="ECO:0000256" key="4">
    <source>
        <dbReference type="ARBA" id="ARBA00023136"/>
    </source>
</evidence>